<dbReference type="EMBL" id="DWZD01000041">
    <property type="protein sequence ID" value="HJA79407.1"/>
    <property type="molecule type" value="Genomic_DNA"/>
</dbReference>
<dbReference type="Proteomes" id="UP000823821">
    <property type="component" value="Unassembled WGS sequence"/>
</dbReference>
<evidence type="ECO:0008006" key="4">
    <source>
        <dbReference type="Google" id="ProtNLM"/>
    </source>
</evidence>
<reference evidence="2" key="2">
    <citation type="submission" date="2021-04" db="EMBL/GenBank/DDBJ databases">
        <authorList>
            <person name="Gilroy R."/>
        </authorList>
    </citation>
    <scope>NUCLEOTIDE SEQUENCE</scope>
    <source>
        <strain evidence="2">5032</strain>
    </source>
</reference>
<comment type="caution">
    <text evidence="2">The sequence shown here is derived from an EMBL/GenBank/DDBJ whole genome shotgun (WGS) entry which is preliminary data.</text>
</comment>
<accession>A0A9D2KQ46</accession>
<name>A0A9D2KQ46_9BACT</name>
<sequence>MPINMLFLCLLPLLLSACLAPKESGLFGRFPENYTDPEDGFTLWMPANMRSRFGINHAYMQELIDDCVSDRYRGYPYVWSGIDVYKQLDENTRLYAYYYYYNKNEPPKAEVLPFDRKLSDVRVRYITVINMTVDKEGLITGCKYWRFRR</sequence>
<proteinExistence type="predicted"/>
<evidence type="ECO:0000256" key="1">
    <source>
        <dbReference type="SAM" id="SignalP"/>
    </source>
</evidence>
<evidence type="ECO:0000313" key="3">
    <source>
        <dbReference type="Proteomes" id="UP000823821"/>
    </source>
</evidence>
<evidence type="ECO:0000313" key="2">
    <source>
        <dbReference type="EMBL" id="HJA79407.1"/>
    </source>
</evidence>
<keyword evidence="1" id="KW-0732">Signal</keyword>
<gene>
    <name evidence="2" type="ORF">H9784_07580</name>
</gene>
<protein>
    <recommendedName>
        <fullName evidence="4">Lipoprotein</fullName>
    </recommendedName>
</protein>
<reference evidence="2" key="1">
    <citation type="journal article" date="2021" name="PeerJ">
        <title>Extensive microbial diversity within the chicken gut microbiome revealed by metagenomics and culture.</title>
        <authorList>
            <person name="Gilroy R."/>
            <person name="Ravi A."/>
            <person name="Getino M."/>
            <person name="Pursley I."/>
            <person name="Horton D.L."/>
            <person name="Alikhan N.F."/>
            <person name="Baker D."/>
            <person name="Gharbi K."/>
            <person name="Hall N."/>
            <person name="Watson M."/>
            <person name="Adriaenssens E.M."/>
            <person name="Foster-Nyarko E."/>
            <person name="Jarju S."/>
            <person name="Secka A."/>
            <person name="Antonio M."/>
            <person name="Oren A."/>
            <person name="Chaudhuri R.R."/>
            <person name="La Ragione R."/>
            <person name="Hildebrand F."/>
            <person name="Pallen M.J."/>
        </authorList>
    </citation>
    <scope>NUCLEOTIDE SEQUENCE</scope>
    <source>
        <strain evidence="2">5032</strain>
    </source>
</reference>
<dbReference type="AlphaFoldDB" id="A0A9D2KQ46"/>
<feature type="chain" id="PRO_5038744976" description="Lipoprotein" evidence="1">
    <location>
        <begin position="18"/>
        <end position="149"/>
    </location>
</feature>
<feature type="signal peptide" evidence="1">
    <location>
        <begin position="1"/>
        <end position="17"/>
    </location>
</feature>
<organism evidence="2 3">
    <name type="scientific">Candidatus Desulfovibrio intestinavium</name>
    <dbReference type="NCBI Taxonomy" id="2838534"/>
    <lineage>
        <taxon>Bacteria</taxon>
        <taxon>Pseudomonadati</taxon>
        <taxon>Thermodesulfobacteriota</taxon>
        <taxon>Desulfovibrionia</taxon>
        <taxon>Desulfovibrionales</taxon>
        <taxon>Desulfovibrionaceae</taxon>
        <taxon>Desulfovibrio</taxon>
    </lineage>
</organism>